<comment type="caution">
    <text evidence="2">The sequence shown here is derived from an EMBL/GenBank/DDBJ whole genome shotgun (WGS) entry which is preliminary data.</text>
</comment>
<accession>A0A1J4JRP4</accession>
<dbReference type="EMBL" id="MLAK01000913">
    <property type="protein sequence ID" value="OHT01418.1"/>
    <property type="molecule type" value="Genomic_DNA"/>
</dbReference>
<protein>
    <recommendedName>
        <fullName evidence="1">DUF4833 domain-containing protein</fullName>
    </recommendedName>
</protein>
<evidence type="ECO:0000259" key="1">
    <source>
        <dbReference type="Pfam" id="PF16117"/>
    </source>
</evidence>
<dbReference type="RefSeq" id="XP_068354554.1">
    <property type="nucleotide sequence ID" value="XM_068508143.1"/>
</dbReference>
<feature type="domain" description="DUF4833" evidence="1">
    <location>
        <begin position="42"/>
        <end position="169"/>
    </location>
</feature>
<dbReference type="Pfam" id="PF16117">
    <property type="entry name" value="DUF4833"/>
    <property type="match status" value="1"/>
</dbReference>
<dbReference type="VEuPathDB" id="TrichDB:TRFO_31803"/>
<keyword evidence="3" id="KW-1185">Reference proteome</keyword>
<dbReference type="OrthoDB" id="77762at2759"/>
<dbReference type="InterPro" id="IPR032269">
    <property type="entry name" value="DUF4833"/>
</dbReference>
<dbReference type="GeneID" id="94842847"/>
<name>A0A1J4JRP4_9EUKA</name>
<dbReference type="AlphaFoldDB" id="A0A1J4JRP4"/>
<dbReference type="Proteomes" id="UP000179807">
    <property type="component" value="Unassembled WGS sequence"/>
</dbReference>
<evidence type="ECO:0000313" key="3">
    <source>
        <dbReference type="Proteomes" id="UP000179807"/>
    </source>
</evidence>
<sequence>MKRDFVKFKILSCKYHLIKISSIPIIMFNQMRKIFCVGSNITKNHVRYSAIESKASKNGLVVDAAWYDNFYDRAAELHPLERKLAYGCDISRDKNGTNTCRLAACKNKCFTIEKNDDGSFMAVTKIGDKDCILNFIWVQCTRTVFNWPKIEFIELFGVDLETKKEVTERIQL</sequence>
<evidence type="ECO:0000313" key="2">
    <source>
        <dbReference type="EMBL" id="OHT01418.1"/>
    </source>
</evidence>
<gene>
    <name evidence="2" type="ORF">TRFO_31803</name>
</gene>
<proteinExistence type="predicted"/>
<reference evidence="2" key="1">
    <citation type="submission" date="2016-10" db="EMBL/GenBank/DDBJ databases">
        <authorList>
            <person name="Benchimol M."/>
            <person name="Almeida L.G."/>
            <person name="Vasconcelos A.T."/>
            <person name="Perreira-Neves A."/>
            <person name="Rosa I.A."/>
            <person name="Tasca T."/>
            <person name="Bogo M.R."/>
            <person name="de Souza W."/>
        </authorList>
    </citation>
    <scope>NUCLEOTIDE SEQUENCE [LARGE SCALE GENOMIC DNA]</scope>
    <source>
        <strain evidence="2">K</strain>
    </source>
</reference>
<organism evidence="2 3">
    <name type="scientific">Tritrichomonas foetus</name>
    <dbReference type="NCBI Taxonomy" id="1144522"/>
    <lineage>
        <taxon>Eukaryota</taxon>
        <taxon>Metamonada</taxon>
        <taxon>Parabasalia</taxon>
        <taxon>Tritrichomonadida</taxon>
        <taxon>Tritrichomonadidae</taxon>
        <taxon>Tritrichomonas</taxon>
    </lineage>
</organism>